<feature type="compositionally biased region" description="Basic and acidic residues" evidence="5">
    <location>
        <begin position="58"/>
        <end position="68"/>
    </location>
</feature>
<evidence type="ECO:0000313" key="8">
    <source>
        <dbReference type="Proteomes" id="UP001165060"/>
    </source>
</evidence>
<reference evidence="7 8" key="1">
    <citation type="journal article" date="2023" name="Commun. Biol.">
        <title>Genome analysis of Parmales, the sister group of diatoms, reveals the evolutionary specialization of diatoms from phago-mixotrophs to photoautotrophs.</title>
        <authorList>
            <person name="Ban H."/>
            <person name="Sato S."/>
            <person name="Yoshikawa S."/>
            <person name="Yamada K."/>
            <person name="Nakamura Y."/>
            <person name="Ichinomiya M."/>
            <person name="Sato N."/>
            <person name="Blanc-Mathieu R."/>
            <person name="Endo H."/>
            <person name="Kuwata A."/>
            <person name="Ogata H."/>
        </authorList>
    </citation>
    <scope>NUCLEOTIDE SEQUENCE [LARGE SCALE GENOMIC DNA]</scope>
</reference>
<keyword evidence="8" id="KW-1185">Reference proteome</keyword>
<sequence length="371" mass="40153">MPSLAGSTWPCPSCTLVNKWSASRCIACGGSRDPEVAAAAPAKKPGLKKLRPAQSQSEKPEKKAKLRQAEEKDGVVALLCHACRHDKAHKSQAALSSFFGSPAPVPANHCSRCRKPLTKPTKGAAAPSGALPHIERIKAYRRLAKDGGVPYELSDAEAARIMRSACSMCGVPADPERGHGITRLRVWPEHLLPLREACSKPYMGPFTALNVAAACATCNLMKGARRVGSFVKACRHIATSNGLGDYGSYPERFRNNTSKRSRSSYITASSTHTKTHMLTNEEFNEITARPCRYCGKESDPKGTPPHHNGLDRLDSSNRVYSTEAVVSCCGDCNIMKYSHSLEFFLEHVGRVAEFNVGNEEVEAEGGGAEEE</sequence>
<name>A0ABQ6MUI8_9STRA</name>
<keyword evidence="2 4" id="KW-0863">Zinc-finger</keyword>
<dbReference type="Proteomes" id="UP001165060">
    <property type="component" value="Unassembled WGS sequence"/>
</dbReference>
<dbReference type="Gene3D" id="1.10.30.50">
    <property type="match status" value="1"/>
</dbReference>
<dbReference type="SMART" id="SM00547">
    <property type="entry name" value="ZnF_RBZ"/>
    <property type="match status" value="1"/>
</dbReference>
<evidence type="ECO:0000256" key="4">
    <source>
        <dbReference type="PROSITE-ProRule" id="PRU00322"/>
    </source>
</evidence>
<proteinExistence type="predicted"/>
<evidence type="ECO:0000256" key="3">
    <source>
        <dbReference type="ARBA" id="ARBA00022833"/>
    </source>
</evidence>
<evidence type="ECO:0000256" key="1">
    <source>
        <dbReference type="ARBA" id="ARBA00022723"/>
    </source>
</evidence>
<accession>A0ABQ6MUI8</accession>
<gene>
    <name evidence="7" type="ORF">TeGR_g4050</name>
</gene>
<keyword evidence="1" id="KW-0479">Metal-binding</keyword>
<organism evidence="7 8">
    <name type="scientific">Tetraparma gracilis</name>
    <dbReference type="NCBI Taxonomy" id="2962635"/>
    <lineage>
        <taxon>Eukaryota</taxon>
        <taxon>Sar</taxon>
        <taxon>Stramenopiles</taxon>
        <taxon>Ochrophyta</taxon>
        <taxon>Bolidophyceae</taxon>
        <taxon>Parmales</taxon>
        <taxon>Triparmaceae</taxon>
        <taxon>Tetraparma</taxon>
    </lineage>
</organism>
<dbReference type="EMBL" id="BRYB01003205">
    <property type="protein sequence ID" value="GMI32680.1"/>
    <property type="molecule type" value="Genomic_DNA"/>
</dbReference>
<evidence type="ECO:0000256" key="2">
    <source>
        <dbReference type="ARBA" id="ARBA00022771"/>
    </source>
</evidence>
<keyword evidence="3" id="KW-0862">Zinc</keyword>
<evidence type="ECO:0000313" key="7">
    <source>
        <dbReference type="EMBL" id="GMI32680.1"/>
    </source>
</evidence>
<evidence type="ECO:0000259" key="6">
    <source>
        <dbReference type="PROSITE" id="PS50199"/>
    </source>
</evidence>
<feature type="region of interest" description="Disordered" evidence="5">
    <location>
        <begin position="38"/>
        <end position="68"/>
    </location>
</feature>
<protein>
    <recommendedName>
        <fullName evidence="6">RanBP2-type domain-containing protein</fullName>
    </recommendedName>
</protein>
<dbReference type="PROSITE" id="PS01358">
    <property type="entry name" value="ZF_RANBP2_1"/>
    <property type="match status" value="1"/>
</dbReference>
<dbReference type="InterPro" id="IPR001876">
    <property type="entry name" value="Znf_RanBP2"/>
</dbReference>
<dbReference type="Gene3D" id="3.30.40.220">
    <property type="match status" value="1"/>
</dbReference>
<dbReference type="Pfam" id="PF00641">
    <property type="entry name" value="Zn_ribbon_RanBP"/>
    <property type="match status" value="1"/>
</dbReference>
<comment type="caution">
    <text evidence="7">The sequence shown here is derived from an EMBL/GenBank/DDBJ whole genome shotgun (WGS) entry which is preliminary data.</text>
</comment>
<feature type="non-terminal residue" evidence="7">
    <location>
        <position position="371"/>
    </location>
</feature>
<evidence type="ECO:0000256" key="5">
    <source>
        <dbReference type="SAM" id="MobiDB-lite"/>
    </source>
</evidence>
<dbReference type="Gene3D" id="4.10.1060.10">
    <property type="entry name" value="Zinc finger, RanBP2-type"/>
    <property type="match status" value="1"/>
</dbReference>
<dbReference type="PROSITE" id="PS50199">
    <property type="entry name" value="ZF_RANBP2_2"/>
    <property type="match status" value="1"/>
</dbReference>
<feature type="domain" description="RanBP2-type" evidence="6">
    <location>
        <begin position="4"/>
        <end position="34"/>
    </location>
</feature>